<gene>
    <name evidence="6" type="ORF">GT003_15950</name>
</gene>
<dbReference type="GO" id="GO:0003700">
    <property type="term" value="F:DNA-binding transcription factor activity"/>
    <property type="evidence" value="ECO:0007669"/>
    <property type="project" value="InterPro"/>
</dbReference>
<dbReference type="PANTHER" id="PTHR46796:SF13">
    <property type="entry name" value="HTH-TYPE TRANSCRIPTIONAL ACTIVATOR RHAS"/>
    <property type="match status" value="1"/>
</dbReference>
<evidence type="ECO:0000313" key="7">
    <source>
        <dbReference type="Proteomes" id="UP000558113"/>
    </source>
</evidence>
<dbReference type="Pfam" id="PF12833">
    <property type="entry name" value="HTH_18"/>
    <property type="match status" value="1"/>
</dbReference>
<keyword evidence="2" id="KW-0805">Transcription regulation</keyword>
<feature type="domain" description="HTH araC/xylS-type" evidence="5">
    <location>
        <begin position="177"/>
        <end position="275"/>
    </location>
</feature>
<keyword evidence="7" id="KW-1185">Reference proteome</keyword>
<dbReference type="InterPro" id="IPR020449">
    <property type="entry name" value="Tscrpt_reg_AraC-type_HTH"/>
</dbReference>
<dbReference type="SUPFAM" id="SSF51215">
    <property type="entry name" value="Regulatory protein AraC"/>
    <property type="match status" value="1"/>
</dbReference>
<accession>A0A7X4YQ95</accession>
<dbReference type="SMART" id="SM00342">
    <property type="entry name" value="HTH_ARAC"/>
    <property type="match status" value="1"/>
</dbReference>
<evidence type="ECO:0000256" key="4">
    <source>
        <dbReference type="ARBA" id="ARBA00023163"/>
    </source>
</evidence>
<dbReference type="Gene3D" id="1.10.10.60">
    <property type="entry name" value="Homeodomain-like"/>
    <property type="match status" value="2"/>
</dbReference>
<reference evidence="6 7" key="1">
    <citation type="submission" date="2020-01" db="EMBL/GenBank/DDBJ databases">
        <title>Paenibacillus soybeanensis sp. nov. isolated from the nodules of soybean (Glycine max(L.) Merr).</title>
        <authorList>
            <person name="Wang H."/>
        </authorList>
    </citation>
    <scope>NUCLEOTIDE SEQUENCE [LARGE SCALE GENOMIC DNA]</scope>
    <source>
        <strain evidence="6 7">DSM 23054</strain>
    </source>
</reference>
<evidence type="ECO:0000313" key="6">
    <source>
        <dbReference type="EMBL" id="NBC70495.1"/>
    </source>
</evidence>
<dbReference type="RefSeq" id="WP_161699486.1">
    <property type="nucleotide sequence ID" value="NZ_JAAAMU010000007.1"/>
</dbReference>
<dbReference type="PRINTS" id="PR00032">
    <property type="entry name" value="HTHARAC"/>
</dbReference>
<dbReference type="InterPro" id="IPR009057">
    <property type="entry name" value="Homeodomain-like_sf"/>
</dbReference>
<evidence type="ECO:0000256" key="3">
    <source>
        <dbReference type="ARBA" id="ARBA00023125"/>
    </source>
</evidence>
<dbReference type="AlphaFoldDB" id="A0A7X4YQ95"/>
<dbReference type="Proteomes" id="UP000558113">
    <property type="component" value="Unassembled WGS sequence"/>
</dbReference>
<dbReference type="InterPro" id="IPR037923">
    <property type="entry name" value="HTH-like"/>
</dbReference>
<dbReference type="PANTHER" id="PTHR46796">
    <property type="entry name" value="HTH-TYPE TRANSCRIPTIONAL ACTIVATOR RHAS-RELATED"/>
    <property type="match status" value="1"/>
</dbReference>
<proteinExistence type="predicted"/>
<protein>
    <submittedName>
        <fullName evidence="6">Helix-turn-helix domain-containing protein</fullName>
    </submittedName>
</protein>
<organism evidence="6 7">
    <name type="scientific">Paenibacillus sacheonensis</name>
    <dbReference type="NCBI Taxonomy" id="742054"/>
    <lineage>
        <taxon>Bacteria</taxon>
        <taxon>Bacillati</taxon>
        <taxon>Bacillota</taxon>
        <taxon>Bacilli</taxon>
        <taxon>Bacillales</taxon>
        <taxon>Paenibacillaceae</taxon>
        <taxon>Paenibacillus</taxon>
    </lineage>
</organism>
<evidence type="ECO:0000256" key="2">
    <source>
        <dbReference type="ARBA" id="ARBA00023015"/>
    </source>
</evidence>
<dbReference type="GO" id="GO:0043565">
    <property type="term" value="F:sequence-specific DNA binding"/>
    <property type="evidence" value="ECO:0007669"/>
    <property type="project" value="InterPro"/>
</dbReference>
<keyword evidence="4" id="KW-0804">Transcription</keyword>
<sequence length="289" mass="33073">MNRRLVREECFHYPAPFETKMGLWLLKAGYQYDFTQQVGPRSVEFYSIHFVAFGKVKFGWNGSSVVLSEGDLFCLFPGSVYTYVEADDSPPVKLMWAAFKGDQMPDVLARVGLASDRPYRNGAFNRTSLDIVHEALDELRASRSDRSFPLMSLAYRLLQSIDPQERDTLAPSSHWLDAVQAYIHLHGTENLTVDDLAAWAGVHRSHFTRSFTRRFGVSPSKYKRRWVMDKAARLLSEDAMNITQAALTLGYSDLFTFSRSFTRHFGITPSAFRERSRKTVDHHDNSIQP</sequence>
<dbReference type="Pfam" id="PF02311">
    <property type="entry name" value="AraC_binding"/>
    <property type="match status" value="1"/>
</dbReference>
<dbReference type="InterPro" id="IPR050204">
    <property type="entry name" value="AraC_XylS_family_regulators"/>
</dbReference>
<dbReference type="InterPro" id="IPR003313">
    <property type="entry name" value="AraC-bd"/>
</dbReference>
<dbReference type="EMBL" id="JAAAMU010000007">
    <property type="protein sequence ID" value="NBC70495.1"/>
    <property type="molecule type" value="Genomic_DNA"/>
</dbReference>
<dbReference type="SUPFAM" id="SSF46689">
    <property type="entry name" value="Homeodomain-like"/>
    <property type="match status" value="2"/>
</dbReference>
<evidence type="ECO:0000256" key="1">
    <source>
        <dbReference type="ARBA" id="ARBA00022490"/>
    </source>
</evidence>
<keyword evidence="3" id="KW-0238">DNA-binding</keyword>
<evidence type="ECO:0000259" key="5">
    <source>
        <dbReference type="PROSITE" id="PS01124"/>
    </source>
</evidence>
<dbReference type="OrthoDB" id="2638442at2"/>
<dbReference type="InterPro" id="IPR018060">
    <property type="entry name" value="HTH_AraC"/>
</dbReference>
<name>A0A7X4YQ95_9BACL</name>
<comment type="caution">
    <text evidence="6">The sequence shown here is derived from an EMBL/GenBank/DDBJ whole genome shotgun (WGS) entry which is preliminary data.</text>
</comment>
<keyword evidence="1" id="KW-0963">Cytoplasm</keyword>
<dbReference type="PROSITE" id="PS01124">
    <property type="entry name" value="HTH_ARAC_FAMILY_2"/>
    <property type="match status" value="1"/>
</dbReference>